<proteinExistence type="predicted"/>
<name>A0A6M4ML86_9ALTE</name>
<dbReference type="GO" id="GO:0004521">
    <property type="term" value="F:RNA endonuclease activity"/>
    <property type="evidence" value="ECO:0007669"/>
    <property type="project" value="TreeGrafter"/>
</dbReference>
<evidence type="ECO:0000313" key="2">
    <source>
        <dbReference type="Proteomes" id="UP000219285"/>
    </source>
</evidence>
<reference evidence="2" key="1">
    <citation type="submission" date="2014-12" db="EMBL/GenBank/DDBJ databases">
        <title>Complete genome sequence of a multi-drug resistant Klebsiella pneumoniae.</title>
        <authorList>
            <person name="Hua X."/>
            <person name="Chen Q."/>
            <person name="Li X."/>
            <person name="Feng Y."/>
            <person name="Ruan Z."/>
            <person name="Yu Y."/>
        </authorList>
    </citation>
    <scope>NUCLEOTIDE SEQUENCE [LARGE SCALE GENOMIC DNA]</scope>
    <source>
        <strain evidence="2">5.12</strain>
    </source>
</reference>
<accession>A0A6M4ML86</accession>
<dbReference type="InterPro" id="IPR026360">
    <property type="entry name" value="Xnuc_lig_assoc"/>
</dbReference>
<reference evidence="1 2" key="2">
    <citation type="submission" date="2020-04" db="EMBL/GenBank/DDBJ databases">
        <title>Complete genome sequence of Alteromonas pelagimontana 5.12T.</title>
        <authorList>
            <person name="Sinha R.K."/>
            <person name="Krishnan K.P."/>
            <person name="Kurian J.P."/>
        </authorList>
    </citation>
    <scope>NUCLEOTIDE SEQUENCE [LARGE SCALE GENOMIC DNA]</scope>
    <source>
        <strain evidence="1 2">5.12</strain>
    </source>
</reference>
<dbReference type="OrthoDB" id="9803916at2"/>
<keyword evidence="1" id="KW-0378">Hydrolase</keyword>
<organism evidence="1 2">
    <name type="scientific">Alteromonas pelagimontana</name>
    <dbReference type="NCBI Taxonomy" id="1858656"/>
    <lineage>
        <taxon>Bacteria</taxon>
        <taxon>Pseudomonadati</taxon>
        <taxon>Pseudomonadota</taxon>
        <taxon>Gammaproteobacteria</taxon>
        <taxon>Alteromonadales</taxon>
        <taxon>Alteromonadaceae</taxon>
        <taxon>Alteromonas/Salinimonas group</taxon>
        <taxon>Alteromonas</taxon>
    </lineage>
</organism>
<dbReference type="KEGG" id="apel:CA267_011705"/>
<dbReference type="AlphaFoldDB" id="A0A6M4ML86"/>
<dbReference type="PANTHER" id="PTHR11203:SF49">
    <property type="entry name" value="BLL1145 PROTEIN"/>
    <property type="match status" value="1"/>
</dbReference>
<dbReference type="EMBL" id="CP052766">
    <property type="protein sequence ID" value="QJR82836.1"/>
    <property type="molecule type" value="Genomic_DNA"/>
</dbReference>
<dbReference type="GO" id="GO:0004527">
    <property type="term" value="F:exonuclease activity"/>
    <property type="evidence" value="ECO:0007669"/>
    <property type="project" value="UniProtKB-KW"/>
</dbReference>
<dbReference type="InterPro" id="IPR036866">
    <property type="entry name" value="RibonucZ/Hydroxyglut_hydro"/>
</dbReference>
<dbReference type="Gene3D" id="3.60.15.10">
    <property type="entry name" value="Ribonuclease Z/Hydroxyacylglutathione hydrolase-like"/>
    <property type="match status" value="1"/>
</dbReference>
<dbReference type="RefSeq" id="WP_083638180.1">
    <property type="nucleotide sequence ID" value="NZ_CP052766.1"/>
</dbReference>
<dbReference type="InterPro" id="IPR050698">
    <property type="entry name" value="MBL"/>
</dbReference>
<keyword evidence="1" id="KW-0540">Nuclease</keyword>
<gene>
    <name evidence="1" type="ORF">CA267_011705</name>
</gene>
<protein>
    <submittedName>
        <fullName evidence="1">Ligase-associated DNA damage response exonuclease</fullName>
        <ecNumber evidence="1">3.1.-.-</ecNumber>
    </submittedName>
</protein>
<dbReference type="PANTHER" id="PTHR11203">
    <property type="entry name" value="CLEAVAGE AND POLYADENYLATION SPECIFICITY FACTOR FAMILY MEMBER"/>
    <property type="match status" value="1"/>
</dbReference>
<dbReference type="Proteomes" id="UP000219285">
    <property type="component" value="Chromosome"/>
</dbReference>
<evidence type="ECO:0000313" key="1">
    <source>
        <dbReference type="EMBL" id="QJR82836.1"/>
    </source>
</evidence>
<dbReference type="Gene3D" id="3.40.50.10890">
    <property type="match status" value="1"/>
</dbReference>
<keyword evidence="1" id="KW-0436">Ligase</keyword>
<keyword evidence="2" id="KW-1185">Reference proteome</keyword>
<sequence length="335" mass="37138">MTVEPEGLYCKPADIYIDPMQPVQNAVITHGHADHARAGHTHVFASSPTLDIMRTRYGEDMAQSTKAVALYEPIMLGKSDDPVSMTLFPAGHILGSCQVRLEYRGSTLVVSGDYKRRHDPTCLPFEVVPCDVFITEATFGLPVFTHPPITHEIDKLLASLSVFPDRCHLVGTYALGKCQRVILGLRQAGYHKPIYLHGALIKLCELYQRYDLDLGELIAVSDVEDKSSLAGEIVLAPPSALADRWSRSLPQVRTVMASGWMQVRARARQRQAELPLIISDHCDWPELVRTLEEVAPSEVWVTHGREDALVHQATKMGFAAKALSLLGYDDEEETG</sequence>
<dbReference type="SUPFAM" id="SSF56281">
    <property type="entry name" value="Metallo-hydrolase/oxidoreductase"/>
    <property type="match status" value="1"/>
</dbReference>
<keyword evidence="1" id="KW-0269">Exonuclease</keyword>
<dbReference type="NCBIfam" id="TIGR04122">
    <property type="entry name" value="Xnuc_lig_assoc"/>
    <property type="match status" value="1"/>
</dbReference>
<dbReference type="GO" id="GO:0016874">
    <property type="term" value="F:ligase activity"/>
    <property type="evidence" value="ECO:0007669"/>
    <property type="project" value="UniProtKB-KW"/>
</dbReference>
<dbReference type="EC" id="3.1.-.-" evidence="1"/>